<sequence>MIVGVYTKAKRIIKGYARGKMVENPYPRAIVPTSLPASKMRSPDPLSRKSLTSPPPFCGFRFCERASIPFYRMTKGKMSDVGLPNFSTTTVQF</sequence>
<protein>
    <submittedName>
        <fullName evidence="1">Uncharacterized protein</fullName>
    </submittedName>
</protein>
<evidence type="ECO:0000313" key="2">
    <source>
        <dbReference type="Proteomes" id="UP000499080"/>
    </source>
</evidence>
<dbReference type="EMBL" id="BGPR01000794">
    <property type="protein sequence ID" value="GBM35813.1"/>
    <property type="molecule type" value="Genomic_DNA"/>
</dbReference>
<dbReference type="AlphaFoldDB" id="A0A4Y2F331"/>
<comment type="caution">
    <text evidence="1">The sequence shown here is derived from an EMBL/GenBank/DDBJ whole genome shotgun (WGS) entry which is preliminary data.</text>
</comment>
<proteinExistence type="predicted"/>
<name>A0A4Y2F331_ARAVE</name>
<reference evidence="1 2" key="1">
    <citation type="journal article" date="2019" name="Sci. Rep.">
        <title>Orb-weaving spider Araneus ventricosus genome elucidates the spidroin gene catalogue.</title>
        <authorList>
            <person name="Kono N."/>
            <person name="Nakamura H."/>
            <person name="Ohtoshi R."/>
            <person name="Moran D.A.P."/>
            <person name="Shinohara A."/>
            <person name="Yoshida Y."/>
            <person name="Fujiwara M."/>
            <person name="Mori M."/>
            <person name="Tomita M."/>
            <person name="Arakawa K."/>
        </authorList>
    </citation>
    <scope>NUCLEOTIDE SEQUENCE [LARGE SCALE GENOMIC DNA]</scope>
</reference>
<keyword evidence="2" id="KW-1185">Reference proteome</keyword>
<evidence type="ECO:0000313" key="1">
    <source>
        <dbReference type="EMBL" id="GBM35813.1"/>
    </source>
</evidence>
<dbReference type="Proteomes" id="UP000499080">
    <property type="component" value="Unassembled WGS sequence"/>
</dbReference>
<gene>
    <name evidence="1" type="ORF">AVEN_43506_1</name>
</gene>
<organism evidence="1 2">
    <name type="scientific">Araneus ventricosus</name>
    <name type="common">Orbweaver spider</name>
    <name type="synonym">Epeira ventricosa</name>
    <dbReference type="NCBI Taxonomy" id="182803"/>
    <lineage>
        <taxon>Eukaryota</taxon>
        <taxon>Metazoa</taxon>
        <taxon>Ecdysozoa</taxon>
        <taxon>Arthropoda</taxon>
        <taxon>Chelicerata</taxon>
        <taxon>Arachnida</taxon>
        <taxon>Araneae</taxon>
        <taxon>Araneomorphae</taxon>
        <taxon>Entelegynae</taxon>
        <taxon>Araneoidea</taxon>
        <taxon>Araneidae</taxon>
        <taxon>Araneus</taxon>
    </lineage>
</organism>
<accession>A0A4Y2F331</accession>